<evidence type="ECO:0000259" key="10">
    <source>
        <dbReference type="PROSITE" id="PS50011"/>
    </source>
</evidence>
<comment type="catalytic activity">
    <reaction evidence="8">
        <text>L-seryl-[protein] + ATP = O-phospho-L-seryl-[protein] + ADP + H(+)</text>
        <dbReference type="Rhea" id="RHEA:17989"/>
        <dbReference type="Rhea" id="RHEA-COMP:9863"/>
        <dbReference type="Rhea" id="RHEA-COMP:11604"/>
        <dbReference type="ChEBI" id="CHEBI:15378"/>
        <dbReference type="ChEBI" id="CHEBI:29999"/>
        <dbReference type="ChEBI" id="CHEBI:30616"/>
        <dbReference type="ChEBI" id="CHEBI:83421"/>
        <dbReference type="ChEBI" id="CHEBI:456216"/>
        <dbReference type="EC" id="2.7.11.1"/>
    </reaction>
</comment>
<keyword evidence="4" id="KW-0547">Nucleotide-binding</keyword>
<evidence type="ECO:0000313" key="11">
    <source>
        <dbReference type="EMBL" id="HIZ36456.1"/>
    </source>
</evidence>
<keyword evidence="9" id="KW-0812">Transmembrane</keyword>
<keyword evidence="3" id="KW-0808">Transferase</keyword>
<keyword evidence="9" id="KW-0472">Membrane</keyword>
<dbReference type="GO" id="GO:0005524">
    <property type="term" value="F:ATP binding"/>
    <property type="evidence" value="ECO:0007669"/>
    <property type="project" value="UniProtKB-KW"/>
</dbReference>
<dbReference type="InterPro" id="IPR008266">
    <property type="entry name" value="Tyr_kinase_AS"/>
</dbReference>
<dbReference type="AlphaFoldDB" id="A0A9D2J4L3"/>
<evidence type="ECO:0000313" key="12">
    <source>
        <dbReference type="Proteomes" id="UP000824037"/>
    </source>
</evidence>
<keyword evidence="6" id="KW-0067">ATP-binding</keyword>
<comment type="caution">
    <text evidence="11">The sequence shown here is derived from an EMBL/GenBank/DDBJ whole genome shotgun (WGS) entry which is preliminary data.</text>
</comment>
<keyword evidence="5" id="KW-0418">Kinase</keyword>
<dbReference type="Pfam" id="PF00069">
    <property type="entry name" value="Pkinase"/>
    <property type="match status" value="1"/>
</dbReference>
<feature type="domain" description="Protein kinase" evidence="10">
    <location>
        <begin position="10"/>
        <end position="275"/>
    </location>
</feature>
<feature type="transmembrane region" description="Helical" evidence="9">
    <location>
        <begin position="274"/>
        <end position="295"/>
    </location>
</feature>
<dbReference type="GO" id="GO:0004674">
    <property type="term" value="F:protein serine/threonine kinase activity"/>
    <property type="evidence" value="ECO:0007669"/>
    <property type="project" value="UniProtKB-KW"/>
</dbReference>
<dbReference type="SUPFAM" id="SSF56112">
    <property type="entry name" value="Protein kinase-like (PK-like)"/>
    <property type="match status" value="1"/>
</dbReference>
<dbReference type="EC" id="2.7.11.1" evidence="1"/>
<reference evidence="11" key="2">
    <citation type="submission" date="2021-04" db="EMBL/GenBank/DDBJ databases">
        <authorList>
            <person name="Gilroy R."/>
        </authorList>
    </citation>
    <scope>NUCLEOTIDE SEQUENCE</scope>
    <source>
        <strain evidence="11">ChiGjej4B4-7305</strain>
    </source>
</reference>
<evidence type="ECO:0000256" key="1">
    <source>
        <dbReference type="ARBA" id="ARBA00012513"/>
    </source>
</evidence>
<dbReference type="SMART" id="SM00220">
    <property type="entry name" value="S_TKc"/>
    <property type="match status" value="1"/>
</dbReference>
<dbReference type="Proteomes" id="UP000824037">
    <property type="component" value="Unassembled WGS sequence"/>
</dbReference>
<evidence type="ECO:0000256" key="2">
    <source>
        <dbReference type="ARBA" id="ARBA00022527"/>
    </source>
</evidence>
<accession>A0A9D2J4L3</accession>
<evidence type="ECO:0000256" key="6">
    <source>
        <dbReference type="ARBA" id="ARBA00022840"/>
    </source>
</evidence>
<gene>
    <name evidence="11" type="ORF">H9815_11810</name>
</gene>
<dbReference type="EMBL" id="DXBY01000202">
    <property type="protein sequence ID" value="HIZ36456.1"/>
    <property type="molecule type" value="Genomic_DNA"/>
</dbReference>
<proteinExistence type="predicted"/>
<organism evidence="11 12">
    <name type="scientific">Candidatus Ruania gallistercoris</name>
    <dbReference type="NCBI Taxonomy" id="2838746"/>
    <lineage>
        <taxon>Bacteria</taxon>
        <taxon>Bacillati</taxon>
        <taxon>Actinomycetota</taxon>
        <taxon>Actinomycetes</taxon>
        <taxon>Micrococcales</taxon>
        <taxon>Ruaniaceae</taxon>
        <taxon>Ruania</taxon>
    </lineage>
</organism>
<dbReference type="PANTHER" id="PTHR24363:SF0">
    <property type="entry name" value="SERINE_THREONINE KINASE LIKE DOMAIN CONTAINING 1"/>
    <property type="match status" value="1"/>
</dbReference>
<evidence type="ECO:0000256" key="5">
    <source>
        <dbReference type="ARBA" id="ARBA00022777"/>
    </source>
</evidence>
<evidence type="ECO:0000256" key="4">
    <source>
        <dbReference type="ARBA" id="ARBA00022741"/>
    </source>
</evidence>
<protein>
    <recommendedName>
        <fullName evidence="1">non-specific serine/threonine protein kinase</fullName>
        <ecNumber evidence="1">2.7.11.1</ecNumber>
    </recommendedName>
</protein>
<keyword evidence="9" id="KW-1133">Transmembrane helix</keyword>
<dbReference type="PROSITE" id="PS50011">
    <property type="entry name" value="PROTEIN_KINASE_DOM"/>
    <property type="match status" value="1"/>
</dbReference>
<reference evidence="11" key="1">
    <citation type="journal article" date="2021" name="PeerJ">
        <title>Extensive microbial diversity within the chicken gut microbiome revealed by metagenomics and culture.</title>
        <authorList>
            <person name="Gilroy R."/>
            <person name="Ravi A."/>
            <person name="Getino M."/>
            <person name="Pursley I."/>
            <person name="Horton D.L."/>
            <person name="Alikhan N.F."/>
            <person name="Baker D."/>
            <person name="Gharbi K."/>
            <person name="Hall N."/>
            <person name="Watson M."/>
            <person name="Adriaenssens E.M."/>
            <person name="Foster-Nyarko E."/>
            <person name="Jarju S."/>
            <person name="Secka A."/>
            <person name="Antonio M."/>
            <person name="Oren A."/>
            <person name="Chaudhuri R.R."/>
            <person name="La Ragione R."/>
            <person name="Hildebrand F."/>
            <person name="Pallen M.J."/>
        </authorList>
    </citation>
    <scope>NUCLEOTIDE SEQUENCE</scope>
    <source>
        <strain evidence="11">ChiGjej4B4-7305</strain>
    </source>
</reference>
<dbReference type="InterPro" id="IPR011009">
    <property type="entry name" value="Kinase-like_dom_sf"/>
</dbReference>
<dbReference type="PANTHER" id="PTHR24363">
    <property type="entry name" value="SERINE/THREONINE PROTEIN KINASE"/>
    <property type="match status" value="1"/>
</dbReference>
<comment type="catalytic activity">
    <reaction evidence="7">
        <text>L-threonyl-[protein] + ATP = O-phospho-L-threonyl-[protein] + ADP + H(+)</text>
        <dbReference type="Rhea" id="RHEA:46608"/>
        <dbReference type="Rhea" id="RHEA-COMP:11060"/>
        <dbReference type="Rhea" id="RHEA-COMP:11605"/>
        <dbReference type="ChEBI" id="CHEBI:15378"/>
        <dbReference type="ChEBI" id="CHEBI:30013"/>
        <dbReference type="ChEBI" id="CHEBI:30616"/>
        <dbReference type="ChEBI" id="CHEBI:61977"/>
        <dbReference type="ChEBI" id="CHEBI:456216"/>
        <dbReference type="EC" id="2.7.11.1"/>
    </reaction>
</comment>
<sequence length="473" mass="48813">MTATVTIPGYTLTGVAGIGAQGAVRRGTDPAGHTVAIRVIAHAPAGLWARAEAAAQVRHPGIAAVRELVPVGAGFAVVHDFIAGPTLATLRAARRGLSLPECAQLAADLLDALAALHAVGIIHGDVSPANVIVTPGEEGQGRPVLVDLVGGAGPERGTRGFRAPEVETGAAPGTAADVYSAAQVALWAAEPGARSEVAALLAPLLDADPGQRPSARRAGQLLDGAAHQAIQLAPAEVLASATLREHAARELTTRARERRARPRRRHRSVGRRRWLLRGAGVAVLLTLVTGTLLWLGPVRSPVPELPKAGPESAAAATVTAAARAVAEVAGDASTNTATNTNTATDTDAELATAVRELLARRDAALMARDAVALAEVTVPGSPLAAADASLLADLTETGLQLRGYQTEVLDLTVLRADRRTATVRAELHQLAHERLSGHGRATQVPDQPPQCVQIRLERGPDSVPWRAVTSAPC</sequence>
<dbReference type="InterPro" id="IPR000719">
    <property type="entry name" value="Prot_kinase_dom"/>
</dbReference>
<name>A0A9D2J4L3_9MICO</name>
<evidence type="ECO:0000256" key="7">
    <source>
        <dbReference type="ARBA" id="ARBA00047899"/>
    </source>
</evidence>
<evidence type="ECO:0000256" key="3">
    <source>
        <dbReference type="ARBA" id="ARBA00022679"/>
    </source>
</evidence>
<keyword evidence="2" id="KW-0723">Serine/threonine-protein kinase</keyword>
<dbReference type="Gene3D" id="1.10.510.10">
    <property type="entry name" value="Transferase(Phosphotransferase) domain 1"/>
    <property type="match status" value="1"/>
</dbReference>
<evidence type="ECO:0000256" key="8">
    <source>
        <dbReference type="ARBA" id="ARBA00048679"/>
    </source>
</evidence>
<evidence type="ECO:0000256" key="9">
    <source>
        <dbReference type="SAM" id="Phobius"/>
    </source>
</evidence>
<dbReference type="PROSITE" id="PS00109">
    <property type="entry name" value="PROTEIN_KINASE_TYR"/>
    <property type="match status" value="1"/>
</dbReference>